<protein>
    <submittedName>
        <fullName evidence="2">Uncharacterized protein</fullName>
    </submittedName>
</protein>
<dbReference type="Proteomes" id="UP000197138">
    <property type="component" value="Unassembled WGS sequence"/>
</dbReference>
<feature type="region of interest" description="Disordered" evidence="1">
    <location>
        <begin position="44"/>
        <end position="67"/>
    </location>
</feature>
<proteinExistence type="predicted"/>
<dbReference type="EMBL" id="MTKT01005034">
    <property type="protein sequence ID" value="OWM68357.1"/>
    <property type="molecule type" value="Genomic_DNA"/>
</dbReference>
<evidence type="ECO:0000313" key="3">
    <source>
        <dbReference type="Proteomes" id="UP000197138"/>
    </source>
</evidence>
<comment type="caution">
    <text evidence="2">The sequence shown here is derived from an EMBL/GenBank/DDBJ whole genome shotgun (WGS) entry which is preliminary data.</text>
</comment>
<evidence type="ECO:0000256" key="1">
    <source>
        <dbReference type="SAM" id="MobiDB-lite"/>
    </source>
</evidence>
<feature type="compositionally biased region" description="Polar residues" evidence="1">
    <location>
        <begin position="44"/>
        <end position="61"/>
    </location>
</feature>
<sequence>MVARDEDSRRAHLDRSIPGSQILLRRHWIKAPTALSFQIHLNPHSQQPQNTFPIKTSNRQPPNLKRKRSKTLEIRIIPRILRI</sequence>
<accession>A0A218W660</accession>
<gene>
    <name evidence="2" type="ORF">CDL15_Pgr004839</name>
</gene>
<name>A0A218W660_PUNGR</name>
<evidence type="ECO:0000313" key="2">
    <source>
        <dbReference type="EMBL" id="OWM68357.1"/>
    </source>
</evidence>
<reference evidence="3" key="1">
    <citation type="journal article" date="2017" name="Plant J.">
        <title>The pomegranate (Punica granatum L.) genome and the genomics of punicalagin biosynthesis.</title>
        <authorList>
            <person name="Qin G."/>
            <person name="Xu C."/>
            <person name="Ming R."/>
            <person name="Tang H."/>
            <person name="Guyot R."/>
            <person name="Kramer E.M."/>
            <person name="Hu Y."/>
            <person name="Yi X."/>
            <person name="Qi Y."/>
            <person name="Xu X."/>
            <person name="Gao Z."/>
            <person name="Pan H."/>
            <person name="Jian J."/>
            <person name="Tian Y."/>
            <person name="Yue Z."/>
            <person name="Xu Y."/>
        </authorList>
    </citation>
    <scope>NUCLEOTIDE SEQUENCE [LARGE SCALE GENOMIC DNA]</scope>
    <source>
        <strain evidence="3">cv. Dabenzi</strain>
    </source>
</reference>
<organism evidence="2 3">
    <name type="scientific">Punica granatum</name>
    <name type="common">Pomegranate</name>
    <dbReference type="NCBI Taxonomy" id="22663"/>
    <lineage>
        <taxon>Eukaryota</taxon>
        <taxon>Viridiplantae</taxon>
        <taxon>Streptophyta</taxon>
        <taxon>Embryophyta</taxon>
        <taxon>Tracheophyta</taxon>
        <taxon>Spermatophyta</taxon>
        <taxon>Magnoliopsida</taxon>
        <taxon>eudicotyledons</taxon>
        <taxon>Gunneridae</taxon>
        <taxon>Pentapetalae</taxon>
        <taxon>rosids</taxon>
        <taxon>malvids</taxon>
        <taxon>Myrtales</taxon>
        <taxon>Lythraceae</taxon>
        <taxon>Punica</taxon>
    </lineage>
</organism>
<dbReference type="AlphaFoldDB" id="A0A218W660"/>